<accession>A0A4R2JCB9</accession>
<dbReference type="EMBL" id="SLWS01000006">
    <property type="protein sequence ID" value="TCO57193.1"/>
    <property type="molecule type" value="Genomic_DNA"/>
</dbReference>
<name>A0A4R2JCB9_9PSEU</name>
<keyword evidence="3" id="KW-1185">Reference proteome</keyword>
<evidence type="ECO:0000313" key="3">
    <source>
        <dbReference type="Proteomes" id="UP000295680"/>
    </source>
</evidence>
<sequence length="125" mass="14151">MADNQSTDTRPRAGLPPEPNRAAAAVQAVIVGFDRVGKTGQHRIGGEYPRRMLVEIHGANDPTRDPRFLGDPPERLRNGTCSFCGRPWVGHWDQDREEYVDGRDWHRLDRNPDGFYSDDIPAVTR</sequence>
<organism evidence="2 3">
    <name type="scientific">Actinocrispum wychmicini</name>
    <dbReference type="NCBI Taxonomy" id="1213861"/>
    <lineage>
        <taxon>Bacteria</taxon>
        <taxon>Bacillati</taxon>
        <taxon>Actinomycetota</taxon>
        <taxon>Actinomycetes</taxon>
        <taxon>Pseudonocardiales</taxon>
        <taxon>Pseudonocardiaceae</taxon>
        <taxon>Actinocrispum</taxon>
    </lineage>
</organism>
<comment type="caution">
    <text evidence="2">The sequence shown here is derived from an EMBL/GenBank/DDBJ whole genome shotgun (WGS) entry which is preliminary data.</text>
</comment>
<gene>
    <name evidence="2" type="ORF">EV192_106670</name>
</gene>
<reference evidence="2 3" key="1">
    <citation type="submission" date="2019-03" db="EMBL/GenBank/DDBJ databases">
        <title>Genomic Encyclopedia of Type Strains, Phase IV (KMG-IV): sequencing the most valuable type-strain genomes for metagenomic binning, comparative biology and taxonomic classification.</title>
        <authorList>
            <person name="Goeker M."/>
        </authorList>
    </citation>
    <scope>NUCLEOTIDE SEQUENCE [LARGE SCALE GENOMIC DNA]</scope>
    <source>
        <strain evidence="2 3">DSM 45934</strain>
    </source>
</reference>
<dbReference type="AlphaFoldDB" id="A0A4R2JCB9"/>
<proteinExistence type="predicted"/>
<dbReference type="RefSeq" id="WP_132121038.1">
    <property type="nucleotide sequence ID" value="NZ_SLWS01000006.1"/>
</dbReference>
<dbReference type="OrthoDB" id="9993227at2"/>
<dbReference type="Proteomes" id="UP000295680">
    <property type="component" value="Unassembled WGS sequence"/>
</dbReference>
<protein>
    <submittedName>
        <fullName evidence="2">Uncharacterized protein</fullName>
    </submittedName>
</protein>
<feature type="region of interest" description="Disordered" evidence="1">
    <location>
        <begin position="1"/>
        <end position="20"/>
    </location>
</feature>
<evidence type="ECO:0000313" key="2">
    <source>
        <dbReference type="EMBL" id="TCO57193.1"/>
    </source>
</evidence>
<evidence type="ECO:0000256" key="1">
    <source>
        <dbReference type="SAM" id="MobiDB-lite"/>
    </source>
</evidence>